<sequence length="868" mass="96931">MKKNVTNDSKNTELMKLSKLSDRELMMEFRTSPNGLTTDDASNRMEEYGENKVDIQKPDAWYVVLVKSFMDPFIYVLAGLLVVSALTKDYEAVVVMSLMILVSALIRFTQDFKAQKESLALQDLVKHTCAVKRDGETKERPMEEVVPGDIVYLSAGDMIPADSVLIWTKDLFVNQSSLTGESMPVEKYEAEKMDKEIKEDSSAIDLTNLIFMGTDVLSGQGEAIILKTGQQTFFGDIAKQASTKRELTNFDRDLNHISKLLLRMVSILFPIVFLINGVMKGDWTQAFFFSIAVAVGLTPEMLPMIVTSNLAKGSQTLAKKKVIVKELNAIQNLGAMNVLCTDKTGTITEDRVVLVEHVSPLGDDDPKVLDMAFLNSNYQTGWKNLMDHAIINFYETHPDRQIHEKIEKIDEIPFDFSRRRLTVVLKQDGHQLMITKGAVEEMSLVCSHVEIDGEILPLTDELLAQMSEVNRKMNEQGMRVITVAYKRDVHSDATYTVADEKDMILVGFVGFLDPAKQSAITAISSLQQHGVTVKVLTGDNEIVSRKVCGDVGIAVDKAYIGADLDKMSDDEFNEAVNETNLFAKLNPMQKARIIKTLQAQGNTVGFMGDGINDAPALRTADVGISVDTAADITKEASSIILLEKSLTVLEDGVIEGRKVFKNMMKYIMITISSNFGNVFSVLVASAFLPFLPMLSFQLLVQNLIYDISQLAMPWDNVDESQIIHPVKFDTKNLFKFTVSIGPISSIFDIITFGVMWYVIGANTVADQSLFQTGWFLVGLISQTLVVYMVRTEKIPFIQSKASAPMVLMSLIAVLVGITIVLVEPLRDAFDFTALPSNYWIWLIGIITIYMVLVQFVKVRYIKKYNEWI</sequence>
<keyword evidence="6" id="KW-1003">Cell membrane</keyword>
<evidence type="ECO:0000256" key="2">
    <source>
        <dbReference type="ARBA" id="ARBA00004429"/>
    </source>
</evidence>
<evidence type="ECO:0000256" key="13">
    <source>
        <dbReference type="ARBA" id="ARBA00022967"/>
    </source>
</evidence>
<keyword evidence="8" id="KW-0597">Phosphoprotein</keyword>
<dbReference type="InterPro" id="IPR023214">
    <property type="entry name" value="HAD_sf"/>
</dbReference>
<dbReference type="InterPro" id="IPR008250">
    <property type="entry name" value="ATPase_P-typ_transduc_dom_A_sf"/>
</dbReference>
<accession>A0A430AR22</accession>
<protein>
    <recommendedName>
        <fullName evidence="5">Magnesium-transporting ATPase, P-type 1</fullName>
        <ecNumber evidence="4">7.2.2.14</ecNumber>
    </recommendedName>
    <alternativeName>
        <fullName evidence="16">Mg(2+) transport ATPase, P-type 1</fullName>
    </alternativeName>
</protein>
<evidence type="ECO:0000256" key="8">
    <source>
        <dbReference type="ARBA" id="ARBA00022553"/>
    </source>
</evidence>
<dbReference type="PANTHER" id="PTHR42861">
    <property type="entry name" value="CALCIUM-TRANSPORTING ATPASE"/>
    <property type="match status" value="1"/>
</dbReference>
<dbReference type="SUPFAM" id="SSF81660">
    <property type="entry name" value="Metal cation-transporting ATPase, ATP-binding domain N"/>
    <property type="match status" value="1"/>
</dbReference>
<dbReference type="Pfam" id="PF00122">
    <property type="entry name" value="E1-E2_ATPase"/>
    <property type="match status" value="1"/>
</dbReference>
<feature type="domain" description="Cation-transporting P-type ATPase N-terminal" evidence="19">
    <location>
        <begin position="16"/>
        <end position="89"/>
    </location>
</feature>
<dbReference type="EC" id="7.2.2.14" evidence="4"/>
<evidence type="ECO:0000256" key="11">
    <source>
        <dbReference type="ARBA" id="ARBA00022840"/>
    </source>
</evidence>
<dbReference type="Pfam" id="PF13246">
    <property type="entry name" value="Cation_ATPase"/>
    <property type="match status" value="1"/>
</dbReference>
<proteinExistence type="inferred from homology"/>
<evidence type="ECO:0000256" key="12">
    <source>
        <dbReference type="ARBA" id="ARBA00022842"/>
    </source>
</evidence>
<reference evidence="20 21" key="1">
    <citation type="submission" date="2017-05" db="EMBL/GenBank/DDBJ databases">
        <title>Vagococcus spp. assemblies.</title>
        <authorList>
            <person name="Gulvik C.A."/>
        </authorList>
    </citation>
    <scope>NUCLEOTIDE SEQUENCE [LARGE SCALE GENOMIC DNA]</scope>
    <source>
        <strain evidence="20 21">SS1714</strain>
    </source>
</reference>
<evidence type="ECO:0000313" key="21">
    <source>
        <dbReference type="Proteomes" id="UP000288028"/>
    </source>
</evidence>
<dbReference type="SFLD" id="SFLDS00003">
    <property type="entry name" value="Haloacid_Dehalogenase"/>
    <property type="match status" value="1"/>
</dbReference>
<dbReference type="GO" id="GO:0005886">
    <property type="term" value="C:plasma membrane"/>
    <property type="evidence" value="ECO:0007669"/>
    <property type="project" value="UniProtKB-SubCell"/>
</dbReference>
<dbReference type="CDD" id="cd02077">
    <property type="entry name" value="P-type_ATPase_Mg"/>
    <property type="match status" value="1"/>
</dbReference>
<evidence type="ECO:0000256" key="10">
    <source>
        <dbReference type="ARBA" id="ARBA00022741"/>
    </source>
</evidence>
<keyword evidence="11" id="KW-0067">ATP-binding</keyword>
<feature type="transmembrane region" description="Helical" evidence="18">
    <location>
        <begin position="666"/>
        <end position="688"/>
    </location>
</feature>
<evidence type="ECO:0000256" key="9">
    <source>
        <dbReference type="ARBA" id="ARBA00022692"/>
    </source>
</evidence>
<dbReference type="InterPro" id="IPR001757">
    <property type="entry name" value="P_typ_ATPase"/>
</dbReference>
<evidence type="ECO:0000256" key="7">
    <source>
        <dbReference type="ARBA" id="ARBA00022519"/>
    </source>
</evidence>
<dbReference type="NCBIfam" id="TIGR01524">
    <property type="entry name" value="ATPase-IIIB_Mg"/>
    <property type="match status" value="1"/>
</dbReference>
<dbReference type="OrthoDB" id="9760364at2"/>
<evidence type="ECO:0000256" key="6">
    <source>
        <dbReference type="ARBA" id="ARBA00022475"/>
    </source>
</evidence>
<dbReference type="Pfam" id="PF00690">
    <property type="entry name" value="Cation_ATPase_N"/>
    <property type="match status" value="1"/>
</dbReference>
<keyword evidence="13" id="KW-1278">Translocase</keyword>
<organism evidence="20 21">
    <name type="scientific">Vagococcus carniphilus</name>
    <dbReference type="NCBI Taxonomy" id="218144"/>
    <lineage>
        <taxon>Bacteria</taxon>
        <taxon>Bacillati</taxon>
        <taxon>Bacillota</taxon>
        <taxon>Bacilli</taxon>
        <taxon>Lactobacillales</taxon>
        <taxon>Enterococcaceae</taxon>
        <taxon>Vagococcus</taxon>
    </lineage>
</organism>
<feature type="transmembrane region" description="Helical" evidence="18">
    <location>
        <begin position="260"/>
        <end position="279"/>
    </location>
</feature>
<keyword evidence="14 18" id="KW-1133">Transmembrane helix</keyword>
<evidence type="ECO:0000256" key="14">
    <source>
        <dbReference type="ARBA" id="ARBA00022989"/>
    </source>
</evidence>
<dbReference type="SMART" id="SM00831">
    <property type="entry name" value="Cation_ATPase_N"/>
    <property type="match status" value="1"/>
</dbReference>
<dbReference type="InterPro" id="IPR004014">
    <property type="entry name" value="ATPase_P-typ_cation-transptr_N"/>
</dbReference>
<dbReference type="InterPro" id="IPR059000">
    <property type="entry name" value="ATPase_P-type_domA"/>
</dbReference>
<name>A0A430AR22_9ENTE</name>
<dbReference type="InterPro" id="IPR023298">
    <property type="entry name" value="ATPase_P-typ_TM_dom_sf"/>
</dbReference>
<evidence type="ECO:0000256" key="3">
    <source>
        <dbReference type="ARBA" id="ARBA00008746"/>
    </source>
</evidence>
<evidence type="ECO:0000256" key="5">
    <source>
        <dbReference type="ARBA" id="ARBA00013555"/>
    </source>
</evidence>
<keyword evidence="12" id="KW-0460">Magnesium</keyword>
<evidence type="ECO:0000313" key="20">
    <source>
        <dbReference type="EMBL" id="RSU10578.1"/>
    </source>
</evidence>
<dbReference type="InterPro" id="IPR018303">
    <property type="entry name" value="ATPase_P-typ_P_site"/>
</dbReference>
<dbReference type="InterPro" id="IPR044492">
    <property type="entry name" value="P_typ_ATPase_HD_dom"/>
</dbReference>
<comment type="function">
    <text evidence="1">Mediates magnesium influx to the cytosol.</text>
</comment>
<gene>
    <name evidence="20" type="ORF">CBF28_13460</name>
</gene>
<dbReference type="Gene3D" id="2.70.150.10">
    <property type="entry name" value="Calcium-transporting ATPase, cytoplasmic transduction domain A"/>
    <property type="match status" value="1"/>
</dbReference>
<evidence type="ECO:0000256" key="1">
    <source>
        <dbReference type="ARBA" id="ARBA00003954"/>
    </source>
</evidence>
<dbReference type="SUPFAM" id="SSF56784">
    <property type="entry name" value="HAD-like"/>
    <property type="match status" value="1"/>
</dbReference>
<evidence type="ECO:0000259" key="19">
    <source>
        <dbReference type="SMART" id="SM00831"/>
    </source>
</evidence>
<dbReference type="InterPro" id="IPR006068">
    <property type="entry name" value="ATPase_P-typ_cation-transptr_C"/>
</dbReference>
<dbReference type="PROSITE" id="PS00154">
    <property type="entry name" value="ATPASE_E1_E2"/>
    <property type="match status" value="1"/>
</dbReference>
<keyword evidence="21" id="KW-1185">Reference proteome</keyword>
<comment type="subcellular location">
    <subcellularLocation>
        <location evidence="2">Cell inner membrane</location>
        <topology evidence="2">Multi-pass membrane protein</topology>
    </subcellularLocation>
</comment>
<dbReference type="PRINTS" id="PR01836">
    <property type="entry name" value="MGATPASE"/>
</dbReference>
<feature type="transmembrane region" description="Helical" evidence="18">
    <location>
        <begin position="838"/>
        <end position="856"/>
    </location>
</feature>
<keyword evidence="9 18" id="KW-0812">Transmembrane</keyword>
<comment type="similarity">
    <text evidence="3">Belongs to the cation transport ATPase (P-type) (TC 3.A.3) family. Type IIIB subfamily.</text>
</comment>
<dbReference type="NCBIfam" id="TIGR01494">
    <property type="entry name" value="ATPase_P-type"/>
    <property type="match status" value="2"/>
</dbReference>
<feature type="transmembrane region" description="Helical" evidence="18">
    <location>
        <begin position="92"/>
        <end position="109"/>
    </location>
</feature>
<feature type="transmembrane region" description="Helical" evidence="18">
    <location>
        <begin position="733"/>
        <end position="759"/>
    </location>
</feature>
<dbReference type="Gene3D" id="3.40.50.1000">
    <property type="entry name" value="HAD superfamily/HAD-like"/>
    <property type="match status" value="1"/>
</dbReference>
<evidence type="ECO:0000256" key="17">
    <source>
        <dbReference type="ARBA" id="ARBA00047295"/>
    </source>
</evidence>
<dbReference type="InterPro" id="IPR036412">
    <property type="entry name" value="HAD-like_sf"/>
</dbReference>
<dbReference type="SUPFAM" id="SSF81653">
    <property type="entry name" value="Calcium ATPase, transduction domain A"/>
    <property type="match status" value="1"/>
</dbReference>
<dbReference type="SFLD" id="SFLDG00002">
    <property type="entry name" value="C1.7:_P-type_atpase_like"/>
    <property type="match status" value="1"/>
</dbReference>
<keyword evidence="10" id="KW-0547">Nucleotide-binding</keyword>
<dbReference type="EMBL" id="NGKB01000017">
    <property type="protein sequence ID" value="RSU10578.1"/>
    <property type="molecule type" value="Genomic_DNA"/>
</dbReference>
<keyword evidence="15 18" id="KW-0472">Membrane</keyword>
<evidence type="ECO:0000256" key="15">
    <source>
        <dbReference type="ARBA" id="ARBA00023136"/>
    </source>
</evidence>
<dbReference type="GO" id="GO:0015444">
    <property type="term" value="F:P-type magnesium transporter activity"/>
    <property type="evidence" value="ECO:0007669"/>
    <property type="project" value="UniProtKB-EC"/>
</dbReference>
<evidence type="ECO:0000256" key="16">
    <source>
        <dbReference type="ARBA" id="ARBA00029806"/>
    </source>
</evidence>
<dbReference type="Pfam" id="PF00689">
    <property type="entry name" value="Cation_ATPase_C"/>
    <property type="match status" value="1"/>
</dbReference>
<dbReference type="InterPro" id="IPR023299">
    <property type="entry name" value="ATPase_P-typ_cyto_dom_N"/>
</dbReference>
<dbReference type="InterPro" id="IPR006415">
    <property type="entry name" value="P-type_ATPase_IIIB"/>
</dbReference>
<evidence type="ECO:0000256" key="4">
    <source>
        <dbReference type="ARBA" id="ARBA00012786"/>
    </source>
</evidence>
<comment type="caution">
    <text evidence="20">The sequence shown here is derived from an EMBL/GenBank/DDBJ whole genome shotgun (WGS) entry which is preliminary data.</text>
</comment>
<feature type="transmembrane region" description="Helical" evidence="18">
    <location>
        <begin position="60"/>
        <end position="86"/>
    </location>
</feature>
<comment type="catalytic activity">
    <reaction evidence="17">
        <text>Mg(2+)(out) + ATP + H2O = Mg(2+)(in) + ADP + phosphate + H(+)</text>
        <dbReference type="Rhea" id="RHEA:10260"/>
        <dbReference type="ChEBI" id="CHEBI:15377"/>
        <dbReference type="ChEBI" id="CHEBI:15378"/>
        <dbReference type="ChEBI" id="CHEBI:18420"/>
        <dbReference type="ChEBI" id="CHEBI:30616"/>
        <dbReference type="ChEBI" id="CHEBI:43474"/>
        <dbReference type="ChEBI" id="CHEBI:456216"/>
        <dbReference type="EC" id="7.2.2.14"/>
    </reaction>
</comment>
<dbReference type="SFLD" id="SFLDF00027">
    <property type="entry name" value="p-type_atpase"/>
    <property type="match status" value="1"/>
</dbReference>
<dbReference type="NCBIfam" id="NF011702">
    <property type="entry name" value="PRK15122.1"/>
    <property type="match status" value="1"/>
</dbReference>
<dbReference type="SUPFAM" id="SSF81665">
    <property type="entry name" value="Calcium ATPase, transmembrane domain M"/>
    <property type="match status" value="1"/>
</dbReference>
<feature type="transmembrane region" description="Helical" evidence="18">
    <location>
        <begin position="801"/>
        <end position="822"/>
    </location>
</feature>
<dbReference type="Gene3D" id="1.20.1110.10">
    <property type="entry name" value="Calcium-transporting ATPase, transmembrane domain"/>
    <property type="match status" value="1"/>
</dbReference>
<evidence type="ECO:0000256" key="18">
    <source>
        <dbReference type="SAM" id="Phobius"/>
    </source>
</evidence>
<dbReference type="AlphaFoldDB" id="A0A430AR22"/>
<dbReference type="GO" id="GO:0005524">
    <property type="term" value="F:ATP binding"/>
    <property type="evidence" value="ECO:0007669"/>
    <property type="project" value="UniProtKB-KW"/>
</dbReference>
<dbReference type="GO" id="GO:0016887">
    <property type="term" value="F:ATP hydrolysis activity"/>
    <property type="evidence" value="ECO:0007669"/>
    <property type="project" value="InterPro"/>
</dbReference>
<feature type="transmembrane region" description="Helical" evidence="18">
    <location>
        <begin position="771"/>
        <end position="789"/>
    </location>
</feature>
<dbReference type="Gene3D" id="3.40.1110.10">
    <property type="entry name" value="Calcium-transporting ATPase, cytoplasmic domain N"/>
    <property type="match status" value="1"/>
</dbReference>
<dbReference type="Proteomes" id="UP000288028">
    <property type="component" value="Unassembled WGS sequence"/>
</dbReference>
<keyword evidence="7" id="KW-0997">Cell inner membrane</keyword>